<sequence>MRGPIGLSRCSPILPSPPTKYDDTDMRNVDPRWQPDNFEKNVEAEGRLGDLAAAKGVIVSQLALAWLPTRGEHVVPSLGARSVQRIEENAGAVDVSLTGTDLATTDEILLHDGFGARYAEEHAPVSI</sequence>
<dbReference type="SUPFAM" id="SSF51430">
    <property type="entry name" value="NAD(P)-linked oxidoreductase"/>
    <property type="match status" value="1"/>
</dbReference>
<name>A0ABU4KXE2_9ACTN</name>
<dbReference type="PANTHER" id="PTHR43625:SF99">
    <property type="entry name" value="ALDO-KETO REDUCTASE 1-RELATED"/>
    <property type="match status" value="1"/>
</dbReference>
<gene>
    <name evidence="4" type="ORF">PV517_05310</name>
</gene>
<organism evidence="4 5">
    <name type="scientific">Streptomyces griseiscabiei</name>
    <dbReference type="NCBI Taxonomy" id="2993540"/>
    <lineage>
        <taxon>Bacteria</taxon>
        <taxon>Bacillati</taxon>
        <taxon>Actinomycetota</taxon>
        <taxon>Actinomycetes</taxon>
        <taxon>Kitasatosporales</taxon>
        <taxon>Streptomycetaceae</taxon>
        <taxon>Streptomyces</taxon>
    </lineage>
</organism>
<dbReference type="Proteomes" id="UP001271723">
    <property type="component" value="Unassembled WGS sequence"/>
</dbReference>
<keyword evidence="5" id="KW-1185">Reference proteome</keyword>
<keyword evidence="1" id="KW-0560">Oxidoreductase</keyword>
<comment type="caution">
    <text evidence="4">The sequence shown here is derived from an EMBL/GenBank/DDBJ whole genome shotgun (WGS) entry which is preliminary data.</text>
</comment>
<evidence type="ECO:0000259" key="3">
    <source>
        <dbReference type="Pfam" id="PF00248"/>
    </source>
</evidence>
<dbReference type="InterPro" id="IPR036812">
    <property type="entry name" value="NAD(P)_OxRdtase_dom_sf"/>
</dbReference>
<dbReference type="PANTHER" id="PTHR43625">
    <property type="entry name" value="AFLATOXIN B1 ALDEHYDE REDUCTASE"/>
    <property type="match status" value="1"/>
</dbReference>
<dbReference type="Pfam" id="PF00248">
    <property type="entry name" value="Aldo_ket_red"/>
    <property type="match status" value="1"/>
</dbReference>
<dbReference type="EMBL" id="JARAVY010000002">
    <property type="protein sequence ID" value="MDX2908120.1"/>
    <property type="molecule type" value="Genomic_DNA"/>
</dbReference>
<dbReference type="Gene3D" id="3.20.20.100">
    <property type="entry name" value="NADP-dependent oxidoreductase domain"/>
    <property type="match status" value="1"/>
</dbReference>
<evidence type="ECO:0000256" key="2">
    <source>
        <dbReference type="SAM" id="MobiDB-lite"/>
    </source>
</evidence>
<feature type="domain" description="NADP-dependent oxidoreductase" evidence="3">
    <location>
        <begin position="20"/>
        <end position="108"/>
    </location>
</feature>
<proteinExistence type="predicted"/>
<dbReference type="InterPro" id="IPR023210">
    <property type="entry name" value="NADP_OxRdtase_dom"/>
</dbReference>
<evidence type="ECO:0000313" key="4">
    <source>
        <dbReference type="EMBL" id="MDX2908120.1"/>
    </source>
</evidence>
<dbReference type="InterPro" id="IPR050791">
    <property type="entry name" value="Aldo-Keto_reductase"/>
</dbReference>
<dbReference type="RefSeq" id="WP_256965313.1">
    <property type="nucleotide sequence ID" value="NZ_JAGJBZ010000002.1"/>
</dbReference>
<evidence type="ECO:0000256" key="1">
    <source>
        <dbReference type="ARBA" id="ARBA00023002"/>
    </source>
</evidence>
<reference evidence="4 5" key="1">
    <citation type="journal article" date="2023" name="Microb. Genom.">
        <title>Mesoterricola silvestris gen. nov., sp. nov., Mesoterricola sediminis sp. nov., Geothrix oryzae sp. nov., Geothrix edaphica sp. nov., Geothrix rubra sp. nov., and Geothrix limicola sp. nov., six novel members of Acidobacteriota isolated from soils.</title>
        <authorList>
            <person name="Weisberg A.J."/>
            <person name="Pearce E."/>
            <person name="Kramer C.G."/>
            <person name="Chang J.H."/>
            <person name="Clarke C.R."/>
        </authorList>
    </citation>
    <scope>NUCLEOTIDE SEQUENCE [LARGE SCALE GENOMIC DNA]</scope>
    <source>
        <strain evidence="4 5">NRRL_B-2795</strain>
    </source>
</reference>
<evidence type="ECO:0000313" key="5">
    <source>
        <dbReference type="Proteomes" id="UP001271723"/>
    </source>
</evidence>
<protein>
    <submittedName>
        <fullName evidence="4">Aldo/keto reductase</fullName>
    </submittedName>
</protein>
<feature type="region of interest" description="Disordered" evidence="2">
    <location>
        <begin position="1"/>
        <end position="26"/>
    </location>
</feature>
<accession>A0ABU4KXE2</accession>